<dbReference type="AlphaFoldDB" id="A0A7W9JF03"/>
<gene>
    <name evidence="1" type="ORF">HDA39_007299</name>
</gene>
<keyword evidence="2" id="KW-1185">Reference proteome</keyword>
<evidence type="ECO:0000313" key="2">
    <source>
        <dbReference type="Proteomes" id="UP000549971"/>
    </source>
</evidence>
<accession>A0A7W9JF03</accession>
<dbReference type="EMBL" id="JACHMY010000001">
    <property type="protein sequence ID" value="MBB5840565.1"/>
    <property type="molecule type" value="Genomic_DNA"/>
</dbReference>
<organism evidence="1 2">
    <name type="scientific">Kribbella italica</name>
    <dbReference type="NCBI Taxonomy" id="1540520"/>
    <lineage>
        <taxon>Bacteria</taxon>
        <taxon>Bacillati</taxon>
        <taxon>Actinomycetota</taxon>
        <taxon>Actinomycetes</taxon>
        <taxon>Propionibacteriales</taxon>
        <taxon>Kribbellaceae</taxon>
        <taxon>Kribbella</taxon>
    </lineage>
</organism>
<dbReference type="RefSeq" id="WP_184803014.1">
    <property type="nucleotide sequence ID" value="NZ_JACHMY010000001.1"/>
</dbReference>
<sequence>MNHDDLVSNLEQFFEPQVVCWKSLDPAAVTEELAALQDWVTWAVERYQLDHKVVLPCWAEHGNLVEELSALRSLWEACFQEDASPSEPITFHRELDLALRRLREWSSRLGCSRTSHRADQQV</sequence>
<name>A0A7W9JF03_9ACTN</name>
<evidence type="ECO:0000313" key="1">
    <source>
        <dbReference type="EMBL" id="MBB5840565.1"/>
    </source>
</evidence>
<reference evidence="1 2" key="1">
    <citation type="submission" date="2020-08" db="EMBL/GenBank/DDBJ databases">
        <title>Sequencing the genomes of 1000 actinobacteria strains.</title>
        <authorList>
            <person name="Klenk H.-P."/>
        </authorList>
    </citation>
    <scope>NUCLEOTIDE SEQUENCE [LARGE SCALE GENOMIC DNA]</scope>
    <source>
        <strain evidence="1 2">DSM 28967</strain>
    </source>
</reference>
<proteinExistence type="predicted"/>
<dbReference type="Proteomes" id="UP000549971">
    <property type="component" value="Unassembled WGS sequence"/>
</dbReference>
<protein>
    <submittedName>
        <fullName evidence="1">Uncharacterized protein</fullName>
    </submittedName>
</protein>
<comment type="caution">
    <text evidence="1">The sequence shown here is derived from an EMBL/GenBank/DDBJ whole genome shotgun (WGS) entry which is preliminary data.</text>
</comment>